<dbReference type="Proteomes" id="UP000002357">
    <property type="component" value="Plasmid pSCL4"/>
</dbReference>
<keyword evidence="3" id="KW-0614">Plasmid</keyword>
<dbReference type="Pfam" id="PF13472">
    <property type="entry name" value="Lipase_GDSL_2"/>
    <property type="match status" value="1"/>
</dbReference>
<geneLocation type="plasmid" evidence="3 4">
    <name>pSCL4</name>
</geneLocation>
<dbReference type="PANTHER" id="PTHR43784">
    <property type="entry name" value="GDSL-LIKE LIPASE/ACYLHYDROLASE, PUTATIVE (AFU_ORTHOLOGUE AFUA_2G00820)-RELATED"/>
    <property type="match status" value="1"/>
</dbReference>
<dbReference type="eggNOG" id="COG2755">
    <property type="taxonomic scope" value="Bacteria"/>
</dbReference>
<keyword evidence="4" id="KW-1185">Reference proteome</keyword>
<name>D5SJT3_STRCL</name>
<gene>
    <name evidence="3" type="ORF">SCLAV_p0689</name>
</gene>
<protein>
    <submittedName>
        <fullName evidence="3">Putative secreted protein</fullName>
    </submittedName>
</protein>
<accession>D5SJT3</accession>
<dbReference type="SUPFAM" id="SSF52266">
    <property type="entry name" value="SGNH hydrolase"/>
    <property type="match status" value="1"/>
</dbReference>
<dbReference type="AlphaFoldDB" id="D5SJT3"/>
<feature type="domain" description="SGNH hydrolase-type esterase" evidence="2">
    <location>
        <begin position="200"/>
        <end position="396"/>
    </location>
</feature>
<dbReference type="InterPro" id="IPR053140">
    <property type="entry name" value="GDSL_Rv0518-like"/>
</dbReference>
<dbReference type="InterPro" id="IPR036514">
    <property type="entry name" value="SGNH_hydro_sf"/>
</dbReference>
<evidence type="ECO:0000259" key="2">
    <source>
        <dbReference type="Pfam" id="PF13472"/>
    </source>
</evidence>
<dbReference type="InterPro" id="IPR013830">
    <property type="entry name" value="SGNH_hydro"/>
</dbReference>
<feature type="region of interest" description="Disordered" evidence="1">
    <location>
        <begin position="157"/>
        <end position="218"/>
    </location>
</feature>
<evidence type="ECO:0000256" key="1">
    <source>
        <dbReference type="SAM" id="MobiDB-lite"/>
    </source>
</evidence>
<proteinExistence type="predicted"/>
<sequence length="409" mass="43531">MAAPVHPYNWSVEGFGEQSVRQVVRLSAGGRQLRVRLSNRYGKAPLRIADATVARSGRGAALGPGGLRTLRFGDAREVTIAPGAERVSDSFRLPVRPLTRLTVTLYLTGSAGPVSFHAEGLTTAYRADGNRTRDVTGRPFQGPTTLATYALSDVEVSGPVPGATNATNAENTEDAEDAENGRSAGRSDSRRNAAEGTVVAFGDSITDGSGSTPDTDRRYPDRLAELLTAAGSRLAVVNTGISGNRLLSDNLCYGERALTRFRHDVLARPGVRTAVVLIGINDIGAARSPDTGCGVTPESTARQLIDGHKALIRAARAQGVTVVGATLLPFRNALYGYWSPAKNALRKEVNHWLRTSGAYDRVVDLDRVLRDPADPDRLLAAYDAGDHLHPNDAGMDAIARAVFPYLSHG</sequence>
<dbReference type="EMBL" id="CM000914">
    <property type="protein sequence ID" value="EFG04176.2"/>
    <property type="molecule type" value="Genomic_DNA"/>
</dbReference>
<dbReference type="CDD" id="cd01830">
    <property type="entry name" value="XynE_like"/>
    <property type="match status" value="1"/>
</dbReference>
<evidence type="ECO:0000313" key="4">
    <source>
        <dbReference type="Proteomes" id="UP000002357"/>
    </source>
</evidence>
<organism evidence="3 4">
    <name type="scientific">Streptomyces clavuligerus</name>
    <dbReference type="NCBI Taxonomy" id="1901"/>
    <lineage>
        <taxon>Bacteria</taxon>
        <taxon>Bacillati</taxon>
        <taxon>Actinomycetota</taxon>
        <taxon>Actinomycetes</taxon>
        <taxon>Kitasatosporales</taxon>
        <taxon>Streptomycetaceae</taxon>
        <taxon>Streptomyces</taxon>
    </lineage>
</organism>
<dbReference type="PANTHER" id="PTHR43784:SF2">
    <property type="entry name" value="GDSL-LIKE LIPASE_ACYLHYDROLASE, PUTATIVE (AFU_ORTHOLOGUE AFUA_2G00820)-RELATED"/>
    <property type="match status" value="1"/>
</dbReference>
<reference evidence="3 4" key="1">
    <citation type="journal article" date="2010" name="Genome Biol. Evol.">
        <title>The sequence of a 1.8-mb bacterial linear plasmid reveals a rich evolutionary reservoir of secondary metabolic pathways.</title>
        <authorList>
            <person name="Medema M.H."/>
            <person name="Trefzer A."/>
            <person name="Kovalchuk A."/>
            <person name="van den Berg M."/>
            <person name="Mueller U."/>
            <person name="Heijne W."/>
            <person name="Wu L."/>
            <person name="Alam M.T."/>
            <person name="Ronning C.M."/>
            <person name="Nierman W.C."/>
            <person name="Bovenberg R.A.L."/>
            <person name="Breitling R."/>
            <person name="Takano E."/>
        </authorList>
    </citation>
    <scope>NUCLEOTIDE SEQUENCE [LARGE SCALE GENOMIC DNA]</scope>
    <source>
        <strain evidence="4">ATCC 27064 / DSM 738 / JCM 4710 / NBRC 13307 / NCIMB 12785 / NRRL 3585 / VKM Ac-602</strain>
        <plasmid evidence="3">pSCL4</plasmid>
    </source>
</reference>
<dbReference type="Gene3D" id="3.40.50.1110">
    <property type="entry name" value="SGNH hydrolase"/>
    <property type="match status" value="1"/>
</dbReference>
<evidence type="ECO:0000313" key="3">
    <source>
        <dbReference type="EMBL" id="EFG04176.2"/>
    </source>
</evidence>